<sequence>MESVDPKRLVFGRNFLWTSVTTLLMESVGPEGQTNAFQVQKSSNAEKTKFSIFHVLCPWIFGDTHKGLINSMSWSREKKHTHFQVQMSPKLGKTKFTNFDVL</sequence>
<evidence type="ECO:0000313" key="2">
    <source>
        <dbReference type="Proteomes" id="UP000824120"/>
    </source>
</evidence>
<dbReference type="AlphaFoldDB" id="A0A9J5XPM9"/>
<evidence type="ECO:0000313" key="1">
    <source>
        <dbReference type="EMBL" id="KAG5589316.1"/>
    </source>
</evidence>
<gene>
    <name evidence="1" type="ORF">H5410_039830</name>
</gene>
<organism evidence="1 2">
    <name type="scientific">Solanum commersonii</name>
    <name type="common">Commerson's wild potato</name>
    <name type="synonym">Commerson's nightshade</name>
    <dbReference type="NCBI Taxonomy" id="4109"/>
    <lineage>
        <taxon>Eukaryota</taxon>
        <taxon>Viridiplantae</taxon>
        <taxon>Streptophyta</taxon>
        <taxon>Embryophyta</taxon>
        <taxon>Tracheophyta</taxon>
        <taxon>Spermatophyta</taxon>
        <taxon>Magnoliopsida</taxon>
        <taxon>eudicotyledons</taxon>
        <taxon>Gunneridae</taxon>
        <taxon>Pentapetalae</taxon>
        <taxon>asterids</taxon>
        <taxon>lamiids</taxon>
        <taxon>Solanales</taxon>
        <taxon>Solanaceae</taxon>
        <taxon>Solanoideae</taxon>
        <taxon>Solaneae</taxon>
        <taxon>Solanum</taxon>
    </lineage>
</organism>
<dbReference type="EMBL" id="JACXVP010000008">
    <property type="protein sequence ID" value="KAG5589316.1"/>
    <property type="molecule type" value="Genomic_DNA"/>
</dbReference>
<comment type="caution">
    <text evidence="1">The sequence shown here is derived from an EMBL/GenBank/DDBJ whole genome shotgun (WGS) entry which is preliminary data.</text>
</comment>
<dbReference type="Proteomes" id="UP000824120">
    <property type="component" value="Chromosome 8"/>
</dbReference>
<accession>A0A9J5XPM9</accession>
<keyword evidence="2" id="KW-1185">Reference proteome</keyword>
<name>A0A9J5XPM9_SOLCO</name>
<proteinExistence type="predicted"/>
<protein>
    <submittedName>
        <fullName evidence="1">Uncharacterized protein</fullName>
    </submittedName>
</protein>
<reference evidence="1 2" key="1">
    <citation type="submission" date="2020-09" db="EMBL/GenBank/DDBJ databases">
        <title>De no assembly of potato wild relative species, Solanum commersonii.</title>
        <authorList>
            <person name="Cho K."/>
        </authorList>
    </citation>
    <scope>NUCLEOTIDE SEQUENCE [LARGE SCALE GENOMIC DNA]</scope>
    <source>
        <strain evidence="1">LZ3.2</strain>
        <tissue evidence="1">Leaf</tissue>
    </source>
</reference>